<gene>
    <name evidence="2" type="ORF">COO09_18040</name>
</gene>
<organism evidence="2 3">
    <name type="scientific">Rhizorhabdus dicambivorans</name>
    <dbReference type="NCBI Taxonomy" id="1850238"/>
    <lineage>
        <taxon>Bacteria</taxon>
        <taxon>Pseudomonadati</taxon>
        <taxon>Pseudomonadota</taxon>
        <taxon>Alphaproteobacteria</taxon>
        <taxon>Sphingomonadales</taxon>
        <taxon>Sphingomonadaceae</taxon>
        <taxon>Rhizorhabdus</taxon>
    </lineage>
</organism>
<dbReference type="EMBL" id="NWUF01000021">
    <property type="protein sequence ID" value="PCE40931.1"/>
    <property type="molecule type" value="Genomic_DNA"/>
</dbReference>
<feature type="signal peptide" evidence="1">
    <location>
        <begin position="1"/>
        <end position="22"/>
    </location>
</feature>
<evidence type="ECO:0000313" key="3">
    <source>
        <dbReference type="Proteomes" id="UP000218934"/>
    </source>
</evidence>
<accession>A0A2A4FU60</accession>
<name>A0A2A4FU60_9SPHN</name>
<reference evidence="2 3" key="1">
    <citation type="submission" date="2017-09" db="EMBL/GenBank/DDBJ databases">
        <title>The Catabolism of 3,6-Dichlorosalicylic acid is Initiated by the Cytochrome P450 Monooxygenase DsmABC in Rhizorhabdus dicambivorans Ndbn-20.</title>
        <authorList>
            <person name="Na L."/>
        </authorList>
    </citation>
    <scope>NUCLEOTIDE SEQUENCE [LARGE SCALE GENOMIC DNA]</scope>
    <source>
        <strain evidence="2 3">Ndbn-20m</strain>
    </source>
</reference>
<dbReference type="PROSITE" id="PS51257">
    <property type="entry name" value="PROKAR_LIPOPROTEIN"/>
    <property type="match status" value="1"/>
</dbReference>
<proteinExistence type="predicted"/>
<keyword evidence="3" id="KW-1185">Reference proteome</keyword>
<feature type="chain" id="PRO_5013127945" description="Circumsporozoite protein" evidence="1">
    <location>
        <begin position="23"/>
        <end position="77"/>
    </location>
</feature>
<dbReference type="AlphaFoldDB" id="A0A2A4FU60"/>
<evidence type="ECO:0008006" key="4">
    <source>
        <dbReference type="Google" id="ProtNLM"/>
    </source>
</evidence>
<sequence length="77" mass="7517">MKPSVSILLVGSLILATTGLTACGKKDGDTTTNIVEMNAADGTMNDMTVVESATLDQAGAAAADNGAADAGNASNAM</sequence>
<dbReference type="OrthoDB" id="7586020at2"/>
<evidence type="ECO:0000256" key="1">
    <source>
        <dbReference type="SAM" id="SignalP"/>
    </source>
</evidence>
<keyword evidence="1" id="KW-0732">Signal</keyword>
<protein>
    <recommendedName>
        <fullName evidence="4">Circumsporozoite protein</fullName>
    </recommendedName>
</protein>
<dbReference type="Proteomes" id="UP000218934">
    <property type="component" value="Unassembled WGS sequence"/>
</dbReference>
<comment type="caution">
    <text evidence="2">The sequence shown here is derived from an EMBL/GenBank/DDBJ whole genome shotgun (WGS) entry which is preliminary data.</text>
</comment>
<evidence type="ECO:0000313" key="2">
    <source>
        <dbReference type="EMBL" id="PCE40931.1"/>
    </source>
</evidence>
<dbReference type="KEGG" id="rdi:CMV14_07750"/>
<dbReference type="RefSeq" id="WP_066966485.1">
    <property type="nucleotide sequence ID" value="NZ_CP023449.1"/>
</dbReference>